<dbReference type="SMART" id="SM00490">
    <property type="entry name" value="HELICc"/>
    <property type="match status" value="1"/>
</dbReference>
<evidence type="ECO:0000259" key="12">
    <source>
        <dbReference type="PROSITE" id="PS51192"/>
    </source>
</evidence>
<keyword evidence="2" id="KW-0227">DNA damage</keyword>
<dbReference type="GO" id="GO:0003677">
    <property type="term" value="F:DNA binding"/>
    <property type="evidence" value="ECO:0007669"/>
    <property type="project" value="UniProtKB-KW"/>
</dbReference>
<dbReference type="InterPro" id="IPR050474">
    <property type="entry name" value="Hel308_SKI2-like"/>
</dbReference>
<evidence type="ECO:0000256" key="3">
    <source>
        <dbReference type="ARBA" id="ARBA00022801"/>
    </source>
</evidence>
<evidence type="ECO:0000256" key="5">
    <source>
        <dbReference type="ARBA" id="ARBA00022840"/>
    </source>
</evidence>
<keyword evidence="8" id="KW-0413">Isomerase</keyword>
<dbReference type="SUPFAM" id="SSF158702">
    <property type="entry name" value="Sec63 N-terminal domain-like"/>
    <property type="match status" value="1"/>
</dbReference>
<dbReference type="InterPro" id="IPR001650">
    <property type="entry name" value="Helicase_C-like"/>
</dbReference>
<reference evidence="14" key="2">
    <citation type="journal article" date="2014" name="ISME J.">
        <title>Microbial stratification in low pH oxic and suboxic macroscopic growths along an acid mine drainage.</title>
        <authorList>
            <person name="Mendez-Garcia C."/>
            <person name="Mesa V."/>
            <person name="Sprenger R.R."/>
            <person name="Richter M."/>
            <person name="Diez M.S."/>
            <person name="Solano J."/>
            <person name="Bargiela R."/>
            <person name="Golyshina O.V."/>
            <person name="Manteca A."/>
            <person name="Ramos J.L."/>
            <person name="Gallego J.R."/>
            <person name="Llorente I."/>
            <person name="Martins Dos Santos V.A."/>
            <person name="Jensen O.N."/>
            <person name="Pelaez A.I."/>
            <person name="Sanchez J."/>
            <person name="Ferrer M."/>
        </authorList>
    </citation>
    <scope>NUCLEOTIDE SEQUENCE</scope>
</reference>
<dbReference type="PROSITE" id="PS51192">
    <property type="entry name" value="HELICASE_ATP_BIND_1"/>
    <property type="match status" value="1"/>
</dbReference>
<evidence type="ECO:0000256" key="11">
    <source>
        <dbReference type="SAM" id="MobiDB-lite"/>
    </source>
</evidence>
<accession>T0ZY08</accession>
<dbReference type="Pfam" id="PF00270">
    <property type="entry name" value="DEAD"/>
    <property type="match status" value="1"/>
</dbReference>
<name>T0ZY08_9ZZZZ</name>
<protein>
    <recommendedName>
        <fullName evidence="10">DNA 3'-5' helicase</fullName>
        <ecNumber evidence="10">5.6.2.4</ecNumber>
    </recommendedName>
</protein>
<comment type="catalytic activity">
    <reaction evidence="9">
        <text>Couples ATP hydrolysis with the unwinding of duplex DNA by translocating in the 3'-5' direction.</text>
        <dbReference type="EC" id="5.6.2.4"/>
    </reaction>
</comment>
<reference evidence="14" key="1">
    <citation type="submission" date="2013-08" db="EMBL/GenBank/DDBJ databases">
        <authorList>
            <person name="Mendez C."/>
            <person name="Richter M."/>
            <person name="Ferrer M."/>
            <person name="Sanchez J."/>
        </authorList>
    </citation>
    <scope>NUCLEOTIDE SEQUENCE</scope>
</reference>
<feature type="compositionally biased region" description="Basic and acidic residues" evidence="11">
    <location>
        <begin position="1"/>
        <end position="11"/>
    </location>
</feature>
<keyword evidence="4 14" id="KW-0347">Helicase</keyword>
<organism evidence="14">
    <name type="scientific">mine drainage metagenome</name>
    <dbReference type="NCBI Taxonomy" id="410659"/>
    <lineage>
        <taxon>unclassified sequences</taxon>
        <taxon>metagenomes</taxon>
        <taxon>ecological metagenomes</taxon>
    </lineage>
</organism>
<proteinExistence type="inferred from homology"/>
<dbReference type="InterPro" id="IPR027417">
    <property type="entry name" value="P-loop_NTPase"/>
</dbReference>
<dbReference type="InterPro" id="IPR036390">
    <property type="entry name" value="WH_DNA-bd_sf"/>
</dbReference>
<dbReference type="HAMAP" id="MF_00442">
    <property type="entry name" value="Helicase_Hel308"/>
    <property type="match status" value="1"/>
</dbReference>
<evidence type="ECO:0000256" key="10">
    <source>
        <dbReference type="ARBA" id="ARBA00034808"/>
    </source>
</evidence>
<dbReference type="SMART" id="SM00487">
    <property type="entry name" value="DEXDc"/>
    <property type="match status" value="1"/>
</dbReference>
<evidence type="ECO:0000256" key="8">
    <source>
        <dbReference type="ARBA" id="ARBA00023235"/>
    </source>
</evidence>
<dbReference type="GO" id="GO:0043138">
    <property type="term" value="F:3'-5' DNA helicase activity"/>
    <property type="evidence" value="ECO:0007669"/>
    <property type="project" value="UniProtKB-EC"/>
</dbReference>
<dbReference type="SUPFAM" id="SSF46785">
    <property type="entry name" value="Winged helix' DNA-binding domain"/>
    <property type="match status" value="1"/>
</dbReference>
<keyword evidence="3" id="KW-0378">Hydrolase</keyword>
<gene>
    <name evidence="14" type="ORF">B1B_11605</name>
</gene>
<evidence type="ECO:0000256" key="7">
    <source>
        <dbReference type="ARBA" id="ARBA00023204"/>
    </source>
</evidence>
<dbReference type="Pfam" id="PF00271">
    <property type="entry name" value="Helicase_C"/>
    <property type="match status" value="1"/>
</dbReference>
<keyword evidence="1" id="KW-0547">Nucleotide-binding</keyword>
<dbReference type="Gene3D" id="3.40.50.300">
    <property type="entry name" value="P-loop containing nucleotide triphosphate hydrolases"/>
    <property type="match status" value="2"/>
</dbReference>
<sequence length="786" mass="85614">MSPAPRRDGPRDLSPQSESGVPGFQPASVHRGEPFSKTPPARRTGASLLPGPATPDPSARVPLEGFPLHPRVVEILRETGIRELYPPQAEALAPVLAGKSLLLACPTSSGKSLVAYMALVHAALEGRRGVYIVPLRALASEKYQDLEPFRRLGLKIGLTMGERDLSSEELEGIDILVSTSEKVDSLLRHRNPWMDRVGVVVADEVHLLRDPGRGPTLEVSLTRLRRRQRGLQVVALSATVGNSQDLARWLSAVHVASAFRPVPLHPGVFREGVLSFLDGSEKPQPSRGTAVEQLVHGALDEGGQALVFVNSRRSTVSVASALSRGVGARLSEGSRAALQEVLSDLDRVGEEETESVRQLRSLVPHGVAFHNASLTNPERAVVERAFREGKLRCLVATTTLAMGLNLPARRVIVRDTTRYDEALGSPVALPAMEVQQMLGRAGRPRYDPYGEAVLIARDLSEEEELRERYLTAPPENVESRLASVAVLRTHVLALVASGEVRSWEELEDFLRSTYYGQEESIEALGAHLRAARAFLETNGLLRGGEPLRATDFGHLTSDLYLDPVSAVLLRRALSRASPSTPPIAYLATLASTPDLAPLYLRAGEEADMTARYAGLAPALLLKPEEDELLPDFDSFLGTLKTASLLEAWLDDRRTLVEITGTFHIGAGDLRTRVERAEWLLSAMAELARRERRGVARALDLLSLRVRYGIREELSELVLLRGIGRVRSRLLYDAGWRDVATLAKADLPAVSGVLGSPALAEGVLDQARSYHHPSRAVRLPPADRGEA</sequence>
<dbReference type="PROSITE" id="PS51194">
    <property type="entry name" value="HELICASE_CTER"/>
    <property type="match status" value="1"/>
</dbReference>
<evidence type="ECO:0000256" key="1">
    <source>
        <dbReference type="ARBA" id="ARBA00022741"/>
    </source>
</evidence>
<evidence type="ECO:0000256" key="4">
    <source>
        <dbReference type="ARBA" id="ARBA00022806"/>
    </source>
</evidence>
<dbReference type="EC" id="5.6.2.4" evidence="10"/>
<dbReference type="Gene3D" id="1.10.3380.30">
    <property type="match status" value="1"/>
</dbReference>
<dbReference type="PANTHER" id="PTHR47961:SF10">
    <property type="entry name" value="ATP-DEPENDENT DNA HELICASE HEL308"/>
    <property type="match status" value="1"/>
</dbReference>
<feature type="domain" description="Helicase ATP-binding" evidence="12">
    <location>
        <begin position="92"/>
        <end position="258"/>
    </location>
</feature>
<comment type="caution">
    <text evidence="14">The sequence shown here is derived from an EMBL/GenBank/DDBJ whole genome shotgun (WGS) entry which is preliminary data.</text>
</comment>
<dbReference type="InterPro" id="IPR022965">
    <property type="entry name" value="Helicase_Hel308"/>
</dbReference>
<dbReference type="EMBL" id="AUZY01007556">
    <property type="protein sequence ID" value="EQD49497.1"/>
    <property type="molecule type" value="Genomic_DNA"/>
</dbReference>
<dbReference type="PANTHER" id="PTHR47961">
    <property type="entry name" value="DNA POLYMERASE THETA, PUTATIVE (AFU_ORTHOLOGUE AFUA_1G05260)-RELATED"/>
    <property type="match status" value="1"/>
</dbReference>
<feature type="region of interest" description="Disordered" evidence="11">
    <location>
        <begin position="1"/>
        <end position="63"/>
    </location>
</feature>
<evidence type="ECO:0000313" key="14">
    <source>
        <dbReference type="EMBL" id="EQD49497.1"/>
    </source>
</evidence>
<dbReference type="GO" id="GO:0006281">
    <property type="term" value="P:DNA repair"/>
    <property type="evidence" value="ECO:0007669"/>
    <property type="project" value="UniProtKB-KW"/>
</dbReference>
<keyword evidence="7" id="KW-0234">DNA repair</keyword>
<dbReference type="GO" id="GO:0005524">
    <property type="term" value="F:ATP binding"/>
    <property type="evidence" value="ECO:0007669"/>
    <property type="project" value="UniProtKB-KW"/>
</dbReference>
<dbReference type="CDD" id="cd18795">
    <property type="entry name" value="SF2_C_Ski2"/>
    <property type="match status" value="1"/>
</dbReference>
<feature type="domain" description="Helicase C-terminal" evidence="13">
    <location>
        <begin position="290"/>
        <end position="485"/>
    </location>
</feature>
<keyword evidence="5" id="KW-0067">ATP-binding</keyword>
<keyword evidence="6" id="KW-0238">DNA-binding</keyword>
<evidence type="ECO:0000256" key="9">
    <source>
        <dbReference type="ARBA" id="ARBA00034617"/>
    </source>
</evidence>
<evidence type="ECO:0000259" key="13">
    <source>
        <dbReference type="PROSITE" id="PS51194"/>
    </source>
</evidence>
<dbReference type="SUPFAM" id="SSF52540">
    <property type="entry name" value="P-loop containing nucleoside triphosphate hydrolases"/>
    <property type="match status" value="2"/>
</dbReference>
<dbReference type="Gene3D" id="1.10.150.20">
    <property type="entry name" value="5' to 3' exonuclease, C-terminal subdomain"/>
    <property type="match status" value="1"/>
</dbReference>
<dbReference type="Pfam" id="PF21280">
    <property type="entry name" value="Helicase_dom4_arc"/>
    <property type="match status" value="1"/>
</dbReference>
<dbReference type="AlphaFoldDB" id="T0ZY08"/>
<dbReference type="GO" id="GO:0016787">
    <property type="term" value="F:hydrolase activity"/>
    <property type="evidence" value="ECO:0007669"/>
    <property type="project" value="UniProtKB-KW"/>
</dbReference>
<dbReference type="InterPro" id="IPR048772">
    <property type="entry name" value="Hel308-like_dom4"/>
</dbReference>
<dbReference type="InterPro" id="IPR014001">
    <property type="entry name" value="Helicase_ATP-bd"/>
</dbReference>
<dbReference type="InterPro" id="IPR011545">
    <property type="entry name" value="DEAD/DEAH_box_helicase_dom"/>
</dbReference>
<evidence type="ECO:0000256" key="2">
    <source>
        <dbReference type="ARBA" id="ARBA00022763"/>
    </source>
</evidence>
<evidence type="ECO:0000256" key="6">
    <source>
        <dbReference type="ARBA" id="ARBA00023125"/>
    </source>
</evidence>